<reference evidence="1" key="2">
    <citation type="submission" date="2020-05" db="UniProtKB">
        <authorList>
            <consortium name="EnsemblMetazoa"/>
        </authorList>
    </citation>
    <scope>IDENTIFICATION</scope>
    <source>
        <strain evidence="1">LVP_AGWG</strain>
    </source>
</reference>
<dbReference type="Proteomes" id="UP000008820">
    <property type="component" value="Chromosome 2"/>
</dbReference>
<evidence type="ECO:0000313" key="1">
    <source>
        <dbReference type="EnsemblMetazoa" id="AAEL007855-PA"/>
    </source>
</evidence>
<dbReference type="InParanoid" id="A0A1S4FHR4"/>
<protein>
    <submittedName>
        <fullName evidence="1">Uncharacterized protein</fullName>
    </submittedName>
</protein>
<dbReference type="EnsemblMetazoa" id="AAEL007855-RA">
    <property type="protein sequence ID" value="AAEL007855-PA"/>
    <property type="gene ID" value="AAEL007855"/>
</dbReference>
<organism evidence="1 2">
    <name type="scientific">Aedes aegypti</name>
    <name type="common">Yellowfever mosquito</name>
    <name type="synonym">Culex aegypti</name>
    <dbReference type="NCBI Taxonomy" id="7159"/>
    <lineage>
        <taxon>Eukaryota</taxon>
        <taxon>Metazoa</taxon>
        <taxon>Ecdysozoa</taxon>
        <taxon>Arthropoda</taxon>
        <taxon>Hexapoda</taxon>
        <taxon>Insecta</taxon>
        <taxon>Pterygota</taxon>
        <taxon>Neoptera</taxon>
        <taxon>Endopterygota</taxon>
        <taxon>Diptera</taxon>
        <taxon>Nematocera</taxon>
        <taxon>Culicoidea</taxon>
        <taxon>Culicidae</taxon>
        <taxon>Culicinae</taxon>
        <taxon>Aedini</taxon>
        <taxon>Aedes</taxon>
        <taxon>Stegomyia</taxon>
    </lineage>
</organism>
<proteinExistence type="predicted"/>
<gene>
    <name evidence="1" type="primary">5569701</name>
</gene>
<dbReference type="AlphaFoldDB" id="A0A1S4FHR4"/>
<dbReference type="VEuPathDB" id="VectorBase:AAEL007855"/>
<sequence length="196" mass="22743">MTPTRGKKRLAASSYEQRRRRLRHLASYASSMGSPTTLPIQPVLVCAPPQEQWRDDNNNAPNINPRRRPYLAGAFIYKSGPEDDLRLHVFDQHEVKVRHEELETIERITADFASATAGKPNYVTGVYLAQRQVPINCTDECRFELERKAYWRLNQTYRANLNFRRQYVEAVRYEWDPEVGGSYSYKTTASWNVSGN</sequence>
<name>A0A1S4FHR4_AEDAE</name>
<evidence type="ECO:0000313" key="2">
    <source>
        <dbReference type="Proteomes" id="UP000008820"/>
    </source>
</evidence>
<keyword evidence="2" id="KW-1185">Reference proteome</keyword>
<dbReference type="OrthoDB" id="7764415at2759"/>
<accession>A0A1S4FHR4</accession>
<reference evidence="1 2" key="1">
    <citation type="submission" date="2017-06" db="EMBL/GenBank/DDBJ databases">
        <title>Aedes aegypti genome working group (AGWG) sequencing and assembly.</title>
        <authorList>
            <consortium name="Aedes aegypti Genome Working Group (AGWG)"/>
            <person name="Matthews B.J."/>
        </authorList>
    </citation>
    <scope>NUCLEOTIDE SEQUENCE [LARGE SCALE GENOMIC DNA]</scope>
    <source>
        <strain evidence="1 2">LVP_AGWG</strain>
    </source>
</reference>